<comment type="caution">
    <text evidence="2">The sequence shown here is derived from an EMBL/GenBank/DDBJ whole genome shotgun (WGS) entry which is preliminary data.</text>
</comment>
<dbReference type="EMBL" id="PTIY01000013">
    <property type="protein sequence ID" value="PPK67678.1"/>
    <property type="molecule type" value="Genomic_DNA"/>
</dbReference>
<reference evidence="2 3" key="1">
    <citation type="submission" date="2018-02" db="EMBL/GenBank/DDBJ databases">
        <title>Subsurface microbial communities from deep shales in Ohio and West Virginia, USA.</title>
        <authorList>
            <person name="Wrighton K."/>
        </authorList>
    </citation>
    <scope>NUCLEOTIDE SEQUENCE [LARGE SCALE GENOMIC DNA]</scope>
    <source>
        <strain evidence="2 3">OWC-G53F</strain>
    </source>
</reference>
<proteinExistence type="predicted"/>
<evidence type="ECO:0000256" key="1">
    <source>
        <dbReference type="SAM" id="Phobius"/>
    </source>
</evidence>
<organism evidence="2 3">
    <name type="scientific">Methylobacter tundripaludum</name>
    <dbReference type="NCBI Taxonomy" id="173365"/>
    <lineage>
        <taxon>Bacteria</taxon>
        <taxon>Pseudomonadati</taxon>
        <taxon>Pseudomonadota</taxon>
        <taxon>Gammaproteobacteria</taxon>
        <taxon>Methylococcales</taxon>
        <taxon>Methylococcaceae</taxon>
        <taxon>Methylobacter</taxon>
    </lineage>
</organism>
<keyword evidence="3" id="KW-1185">Reference proteome</keyword>
<evidence type="ECO:0000313" key="2">
    <source>
        <dbReference type="EMBL" id="PPK67678.1"/>
    </source>
</evidence>
<evidence type="ECO:0008006" key="4">
    <source>
        <dbReference type="Google" id="ProtNLM"/>
    </source>
</evidence>
<name>A0A2S6GQZ8_9GAMM</name>
<feature type="transmembrane region" description="Helical" evidence="1">
    <location>
        <begin position="38"/>
        <end position="59"/>
    </location>
</feature>
<accession>A0A2S6GQZ8</accession>
<dbReference type="Proteomes" id="UP000238071">
    <property type="component" value="Unassembled WGS sequence"/>
</dbReference>
<dbReference type="RefSeq" id="WP_104424723.1">
    <property type="nucleotide sequence ID" value="NZ_PTIY01000013.1"/>
</dbReference>
<dbReference type="AlphaFoldDB" id="A0A2S6GQZ8"/>
<protein>
    <recommendedName>
        <fullName evidence="4">Zinc transporter ZupT</fullName>
    </recommendedName>
</protein>
<feature type="transmembrane region" description="Helical" evidence="1">
    <location>
        <begin position="6"/>
        <end position="26"/>
    </location>
</feature>
<keyword evidence="1" id="KW-1133">Transmembrane helix</keyword>
<evidence type="ECO:0000313" key="3">
    <source>
        <dbReference type="Proteomes" id="UP000238071"/>
    </source>
</evidence>
<gene>
    <name evidence="2" type="ORF">B0F88_11317</name>
</gene>
<keyword evidence="1" id="KW-0472">Membrane</keyword>
<keyword evidence="1" id="KW-0812">Transmembrane</keyword>
<sequence length="68" mass="7257">MSSLDRTVHAIGAGLLISLGLLSPWLKDKRLKRIASNLIAVVGGVLLADAVLHLLPNAIAEFIYGSHR</sequence>